<comment type="similarity">
    <text evidence="8">Belongs to the LAMP family.</text>
</comment>
<evidence type="ECO:0000313" key="15">
    <source>
        <dbReference type="RefSeq" id="XP_028285373.1"/>
    </source>
</evidence>
<feature type="compositionally biased region" description="Low complexity" evidence="9">
    <location>
        <begin position="51"/>
        <end position="180"/>
    </location>
</feature>
<proteinExistence type="inferred from homology"/>
<feature type="region of interest" description="Disordered" evidence="9">
    <location>
        <begin position="32"/>
        <end position="183"/>
    </location>
</feature>
<dbReference type="GO" id="GO:0031902">
    <property type="term" value="C:late endosome membrane"/>
    <property type="evidence" value="ECO:0007669"/>
    <property type="project" value="TreeGrafter"/>
</dbReference>
<evidence type="ECO:0000256" key="3">
    <source>
        <dbReference type="ARBA" id="ARBA00022729"/>
    </source>
</evidence>
<evidence type="ECO:0000256" key="4">
    <source>
        <dbReference type="ARBA" id="ARBA00022753"/>
    </source>
</evidence>
<reference evidence="15" key="1">
    <citation type="submission" date="2025-08" db="UniProtKB">
        <authorList>
            <consortium name="RefSeq"/>
        </authorList>
    </citation>
    <scope>IDENTIFICATION</scope>
</reference>
<keyword evidence="8" id="KW-1015">Disulfide bond</keyword>
<comment type="caution">
    <text evidence="8">Lacks conserved residue(s) required for the propagation of feature annotation.</text>
</comment>
<keyword evidence="7" id="KW-0325">Glycoprotein</keyword>
<feature type="domain" description="Lysosome-associated membrane glycoprotein 2-like luminal" evidence="12">
    <location>
        <begin position="180"/>
        <end position="324"/>
    </location>
</feature>
<dbReference type="InParanoid" id="A0A6P7K7G2"/>
<evidence type="ECO:0000256" key="11">
    <source>
        <dbReference type="SAM" id="SignalP"/>
    </source>
</evidence>
<evidence type="ECO:0000256" key="7">
    <source>
        <dbReference type="ARBA" id="ARBA00023180"/>
    </source>
</evidence>
<evidence type="ECO:0000256" key="5">
    <source>
        <dbReference type="ARBA" id="ARBA00022989"/>
    </source>
</evidence>
<dbReference type="InterPro" id="IPR002000">
    <property type="entry name" value="Lysosome-assoc_membr_glycop"/>
</dbReference>
<comment type="subcellular location">
    <subcellularLocation>
        <location evidence="1">Endosome membrane</location>
        <topology evidence="1">Single-pass type I membrane protein</topology>
    </subcellularLocation>
    <subcellularLocation>
        <location evidence="8">Lysosome membrane</location>
        <topology evidence="8">Single-pass type I membrane protein</topology>
    </subcellularLocation>
</comment>
<dbReference type="GO" id="GO:0072594">
    <property type="term" value="P:establishment of protein localization to organelle"/>
    <property type="evidence" value="ECO:0007669"/>
    <property type="project" value="TreeGrafter"/>
</dbReference>
<evidence type="ECO:0000256" key="2">
    <source>
        <dbReference type="ARBA" id="ARBA00022692"/>
    </source>
</evidence>
<sequence>MRLSALVTMNGLIVFIFVACCALPALSQVDKTNETKPSATMDPAKEFASNTTTKPTTTTKAPITTKPTTTTPAPTTTKPTTTTKAPTTTKPTTTTPASTTTKPATTTKAPTTTKPATTTKAPTTTKPTTTTPAPTTTKPTTTTPAPTTTKPTTTTPAPTTTKPTTTTPSSTTPTPSTNTTRGNYNVTKDNKICLKAEMVLKIRLETGKENGTFIVQPKRTTVQGDCKETTANLTLVFAEGFITFLFNKSVPNDTVYVDSVSFSLSYPLVKAGRSSGEPYQAKNTSIYLFPTKVGHSYSCRGESIYMGDGLYLDVSEDRMQAFNLTKSSDFGYPDVCPADKSDYRVAIAVGVTLLVLIVVVVIAYLLGRRRRSDGYQSL</sequence>
<dbReference type="GeneID" id="114451046"/>
<evidence type="ECO:0000256" key="8">
    <source>
        <dbReference type="PROSITE-ProRule" id="PRU00740"/>
    </source>
</evidence>
<evidence type="ECO:0000313" key="14">
    <source>
        <dbReference type="Proteomes" id="UP000515145"/>
    </source>
</evidence>
<dbReference type="Proteomes" id="UP000515145">
    <property type="component" value="Chromosome 18"/>
</dbReference>
<dbReference type="PRINTS" id="PR00336">
    <property type="entry name" value="LYSASSOCTDMP"/>
</dbReference>
<feature type="chain" id="PRO_5027714547" evidence="11">
    <location>
        <begin position="28"/>
        <end position="378"/>
    </location>
</feature>
<dbReference type="PANTHER" id="PTHR11506:SF2">
    <property type="entry name" value="MACROSIALIN"/>
    <property type="match status" value="1"/>
</dbReference>
<dbReference type="PANTHER" id="PTHR11506">
    <property type="entry name" value="LYSOSOME-ASSOCIATED MEMBRANE GLYCOPROTEIN"/>
    <property type="match status" value="1"/>
</dbReference>
<dbReference type="AlphaFoldDB" id="A0A6P7K7G2"/>
<dbReference type="GO" id="GO:0005886">
    <property type="term" value="C:plasma membrane"/>
    <property type="evidence" value="ECO:0007669"/>
    <property type="project" value="TreeGrafter"/>
</dbReference>
<dbReference type="RefSeq" id="XP_028285373.1">
    <property type="nucleotide sequence ID" value="XM_028429572.1"/>
</dbReference>
<feature type="disulfide bond" evidence="8">
    <location>
        <begin position="299"/>
        <end position="336"/>
    </location>
</feature>
<organism evidence="14 15">
    <name type="scientific">Parambassis ranga</name>
    <name type="common">Indian glassy fish</name>
    <dbReference type="NCBI Taxonomy" id="210632"/>
    <lineage>
        <taxon>Eukaryota</taxon>
        <taxon>Metazoa</taxon>
        <taxon>Chordata</taxon>
        <taxon>Craniata</taxon>
        <taxon>Vertebrata</taxon>
        <taxon>Euteleostomi</taxon>
        <taxon>Actinopterygii</taxon>
        <taxon>Neopterygii</taxon>
        <taxon>Teleostei</taxon>
        <taxon>Neoteleostei</taxon>
        <taxon>Acanthomorphata</taxon>
        <taxon>Ovalentaria</taxon>
        <taxon>Ambassidae</taxon>
        <taxon>Parambassis</taxon>
    </lineage>
</organism>
<dbReference type="Pfam" id="PF01299">
    <property type="entry name" value="Lamp2-like_luminal"/>
    <property type="match status" value="1"/>
</dbReference>
<dbReference type="PROSITE" id="PS51257">
    <property type="entry name" value="PROKAR_LIPOPROTEIN"/>
    <property type="match status" value="1"/>
</dbReference>
<evidence type="ECO:0000256" key="10">
    <source>
        <dbReference type="SAM" id="Phobius"/>
    </source>
</evidence>
<dbReference type="Gene3D" id="2.40.160.110">
    <property type="match status" value="1"/>
</dbReference>
<dbReference type="GO" id="GO:0005765">
    <property type="term" value="C:lysosomal membrane"/>
    <property type="evidence" value="ECO:0007669"/>
    <property type="project" value="UniProtKB-SubCell"/>
</dbReference>
<keyword evidence="2 8" id="KW-0812">Transmembrane</keyword>
<keyword evidence="8" id="KW-0458">Lysosome</keyword>
<evidence type="ECO:0000256" key="6">
    <source>
        <dbReference type="ARBA" id="ARBA00023136"/>
    </source>
</evidence>
<keyword evidence="14" id="KW-1185">Reference proteome</keyword>
<evidence type="ECO:0000256" key="9">
    <source>
        <dbReference type="SAM" id="MobiDB-lite"/>
    </source>
</evidence>
<dbReference type="FunCoup" id="A0A6P7K7G2">
    <property type="interactions" value="324"/>
</dbReference>
<evidence type="ECO:0000259" key="13">
    <source>
        <dbReference type="Pfam" id="PF21222"/>
    </source>
</evidence>
<feature type="signal peptide" evidence="11">
    <location>
        <begin position="1"/>
        <end position="27"/>
    </location>
</feature>
<feature type="transmembrane region" description="Helical" evidence="10">
    <location>
        <begin position="345"/>
        <end position="366"/>
    </location>
</feature>
<evidence type="ECO:0000256" key="1">
    <source>
        <dbReference type="ARBA" id="ARBA00004530"/>
    </source>
</evidence>
<dbReference type="Pfam" id="PF21222">
    <property type="entry name" value="Lamp2_2nd"/>
    <property type="match status" value="1"/>
</dbReference>
<accession>A0A6P7K7G2</accession>
<keyword evidence="6 8" id="KW-0472">Membrane</keyword>
<feature type="domain" description="Lysosome-associated membrane glycoprotein 2-like transmembrane" evidence="13">
    <location>
        <begin position="347"/>
        <end position="376"/>
    </location>
</feature>
<dbReference type="OrthoDB" id="9428839at2759"/>
<dbReference type="PROSITE" id="PS51407">
    <property type="entry name" value="LAMP_3"/>
    <property type="match status" value="1"/>
</dbReference>
<keyword evidence="4" id="KW-0967">Endosome</keyword>
<keyword evidence="3 11" id="KW-0732">Signal</keyword>
<name>A0A6P7K7G2_9TELE</name>
<protein>
    <submittedName>
        <fullName evidence="15">Cell wall protein DAN4-like</fullName>
    </submittedName>
</protein>
<dbReference type="InterPro" id="IPR048528">
    <property type="entry name" value="Lamp2-like_luminal"/>
</dbReference>
<evidence type="ECO:0000259" key="12">
    <source>
        <dbReference type="Pfam" id="PF01299"/>
    </source>
</evidence>
<dbReference type="InterPro" id="IPR048524">
    <property type="entry name" value="Lamp2-like_TM"/>
</dbReference>
<keyword evidence="5 10" id="KW-1133">Transmembrane helix</keyword>
<gene>
    <name evidence="15" type="primary">LOC114451046</name>
</gene>